<dbReference type="Proteomes" id="UP000481288">
    <property type="component" value="Unassembled WGS sequence"/>
</dbReference>
<accession>A0A7D8UIE5</accession>
<dbReference type="OrthoDB" id="3518533at2759"/>
<sequence length="163" mass="18228">MASKPHFFLKTAPLSGEPPSPYTNLYLRHHGSGINSVVLTPAPPKFIKGHLDGKRIIFTSASHEDRQWGLTLRTDGDQRAGWEKVEIVQDGGSDGLVFSSGGMANGKEQLLEFEEEDSGAKVWRGFMACQWAHGHPQLFWVTNQLKSELPSFCHRVQIVREML</sequence>
<organism evidence="2 3">
    <name type="scientific">Lachnellula cervina</name>
    <dbReference type="NCBI Taxonomy" id="1316786"/>
    <lineage>
        <taxon>Eukaryota</taxon>
        <taxon>Fungi</taxon>
        <taxon>Dikarya</taxon>
        <taxon>Ascomycota</taxon>
        <taxon>Pezizomycotina</taxon>
        <taxon>Leotiomycetes</taxon>
        <taxon>Helotiales</taxon>
        <taxon>Lachnaceae</taxon>
        <taxon>Lachnellula</taxon>
    </lineage>
</organism>
<dbReference type="InterPro" id="IPR057229">
    <property type="entry name" value="DUF7907"/>
</dbReference>
<dbReference type="EMBL" id="QGMG01001535">
    <property type="protein sequence ID" value="TVY47070.1"/>
    <property type="molecule type" value="Genomic_DNA"/>
</dbReference>
<comment type="caution">
    <text evidence="2">The sequence shown here is derived from an EMBL/GenBank/DDBJ whole genome shotgun (WGS) entry which is preliminary data.</text>
</comment>
<dbReference type="Pfam" id="PF25484">
    <property type="entry name" value="DUF7907"/>
    <property type="match status" value="1"/>
</dbReference>
<keyword evidence="3" id="KW-1185">Reference proteome</keyword>
<gene>
    <name evidence="2" type="ORF">LCER1_G008911</name>
</gene>
<protein>
    <recommendedName>
        <fullName evidence="1">DUF7907 domain-containing protein</fullName>
    </recommendedName>
</protein>
<feature type="domain" description="DUF7907" evidence="1">
    <location>
        <begin position="6"/>
        <end position="161"/>
    </location>
</feature>
<dbReference type="AlphaFoldDB" id="A0A7D8UIE5"/>
<reference evidence="2 3" key="1">
    <citation type="submission" date="2018-05" db="EMBL/GenBank/DDBJ databases">
        <title>Whole genome sequencing for identification of molecular markers to develop diagnostic detection tools for the regulated plant pathogen Lachnellula willkommii.</title>
        <authorList>
            <person name="Giroux E."/>
            <person name="Bilodeau G."/>
        </authorList>
    </citation>
    <scope>NUCLEOTIDE SEQUENCE [LARGE SCALE GENOMIC DNA]</scope>
    <source>
        <strain evidence="2 3">CBS 625.97</strain>
    </source>
</reference>
<name>A0A7D8UIE5_9HELO</name>
<evidence type="ECO:0000313" key="3">
    <source>
        <dbReference type="Proteomes" id="UP000481288"/>
    </source>
</evidence>
<evidence type="ECO:0000259" key="1">
    <source>
        <dbReference type="Pfam" id="PF25484"/>
    </source>
</evidence>
<evidence type="ECO:0000313" key="2">
    <source>
        <dbReference type="EMBL" id="TVY47070.1"/>
    </source>
</evidence>
<proteinExistence type="predicted"/>